<dbReference type="Proteomes" id="UP000724584">
    <property type="component" value="Unassembled WGS sequence"/>
</dbReference>
<accession>A0ACB7PRX3</accession>
<gene>
    <name evidence="1" type="ORF">F5144DRAFT_558911</name>
</gene>
<proteinExistence type="predicted"/>
<sequence length="151" mass="17384">MSEYYDQDGAEQALLDTSGIIQKFNDLIGKKVAGLITQSEALIYMEFTLVSLAETRHVTLMSKSMKRLTWISLIFLPLTYVSSLFGMNVDILEPQPPFYYYFPSALVTMVMVLGIWILFKRDETLENKLEKKFAWLVEHKNRENEEDAGTA</sequence>
<keyword evidence="2" id="KW-1185">Reference proteome</keyword>
<dbReference type="EMBL" id="JAGIZQ010000001">
    <property type="protein sequence ID" value="KAH6651250.1"/>
    <property type="molecule type" value="Genomic_DNA"/>
</dbReference>
<evidence type="ECO:0000313" key="1">
    <source>
        <dbReference type="EMBL" id="KAH6651250.1"/>
    </source>
</evidence>
<comment type="caution">
    <text evidence="1">The sequence shown here is derived from an EMBL/GenBank/DDBJ whole genome shotgun (WGS) entry which is preliminary data.</text>
</comment>
<name>A0ACB7PRX3_9PEZI</name>
<protein>
    <submittedName>
        <fullName evidence="1">Uncharacterized protein</fullName>
    </submittedName>
</protein>
<reference evidence="1 2" key="1">
    <citation type="journal article" date="2021" name="Nat. Commun.">
        <title>Genetic determinants of endophytism in the Arabidopsis root mycobiome.</title>
        <authorList>
            <person name="Mesny F."/>
            <person name="Miyauchi S."/>
            <person name="Thiergart T."/>
            <person name="Pickel B."/>
            <person name="Atanasova L."/>
            <person name="Karlsson M."/>
            <person name="Huettel B."/>
            <person name="Barry K.W."/>
            <person name="Haridas S."/>
            <person name="Chen C."/>
            <person name="Bauer D."/>
            <person name="Andreopoulos W."/>
            <person name="Pangilinan J."/>
            <person name="LaButti K."/>
            <person name="Riley R."/>
            <person name="Lipzen A."/>
            <person name="Clum A."/>
            <person name="Drula E."/>
            <person name="Henrissat B."/>
            <person name="Kohler A."/>
            <person name="Grigoriev I.V."/>
            <person name="Martin F.M."/>
            <person name="Hacquard S."/>
        </authorList>
    </citation>
    <scope>NUCLEOTIDE SEQUENCE [LARGE SCALE GENOMIC DNA]</scope>
    <source>
        <strain evidence="1 2">MPI-SDFR-AT-0079</strain>
    </source>
</reference>
<organism evidence="1 2">
    <name type="scientific">Chaetomium tenue</name>
    <dbReference type="NCBI Taxonomy" id="1854479"/>
    <lineage>
        <taxon>Eukaryota</taxon>
        <taxon>Fungi</taxon>
        <taxon>Dikarya</taxon>
        <taxon>Ascomycota</taxon>
        <taxon>Pezizomycotina</taxon>
        <taxon>Sordariomycetes</taxon>
        <taxon>Sordariomycetidae</taxon>
        <taxon>Sordariales</taxon>
        <taxon>Chaetomiaceae</taxon>
        <taxon>Chaetomium</taxon>
    </lineage>
</organism>
<evidence type="ECO:0000313" key="2">
    <source>
        <dbReference type="Proteomes" id="UP000724584"/>
    </source>
</evidence>